<proteinExistence type="predicted"/>
<name>A0A0R1ZU96_9LACO</name>
<dbReference type="OrthoDB" id="9803529at2"/>
<dbReference type="RefSeq" id="WP_054678429.1">
    <property type="nucleotide sequence ID" value="NZ_AYYO01000024.1"/>
</dbReference>
<dbReference type="Proteomes" id="UP000051679">
    <property type="component" value="Unassembled WGS sequence"/>
</dbReference>
<dbReference type="InterPro" id="IPR000825">
    <property type="entry name" value="SUF_FeS_clus_asmbl_SufBD_core"/>
</dbReference>
<dbReference type="AlphaFoldDB" id="A0A0R1ZU96"/>
<reference evidence="2 3" key="1">
    <citation type="journal article" date="2015" name="Genome Announc.">
        <title>Expanding the biotechnology potential of lactobacilli through comparative genomics of 213 strains and associated genera.</title>
        <authorList>
            <person name="Sun Z."/>
            <person name="Harris H.M."/>
            <person name="McCann A."/>
            <person name="Guo C."/>
            <person name="Argimon S."/>
            <person name="Zhang W."/>
            <person name="Yang X."/>
            <person name="Jeffery I.B."/>
            <person name="Cooney J.C."/>
            <person name="Kagawa T.F."/>
            <person name="Liu W."/>
            <person name="Song Y."/>
            <person name="Salvetti E."/>
            <person name="Wrobel A."/>
            <person name="Rasinkangas P."/>
            <person name="Parkhill J."/>
            <person name="Rea M.C."/>
            <person name="O'Sullivan O."/>
            <person name="Ritari J."/>
            <person name="Douillard F.P."/>
            <person name="Paul Ross R."/>
            <person name="Yang R."/>
            <person name="Briner A.E."/>
            <person name="Felis G.E."/>
            <person name="de Vos W.M."/>
            <person name="Barrangou R."/>
            <person name="Klaenhammer T.R."/>
            <person name="Caufield P.W."/>
            <person name="Cui Y."/>
            <person name="Zhang H."/>
            <person name="O'Toole P.W."/>
        </authorList>
    </citation>
    <scope>NUCLEOTIDE SEQUENCE [LARGE SCALE GENOMIC DNA]</scope>
    <source>
        <strain evidence="2 3">DSM 20505</strain>
    </source>
</reference>
<feature type="domain" description="SUF system FeS cluster assembly SufBD core" evidence="1">
    <location>
        <begin position="84"/>
        <end position="306"/>
    </location>
</feature>
<dbReference type="STRING" id="1291052.FC18_GL001487"/>
<dbReference type="InterPro" id="IPR055346">
    <property type="entry name" value="Fe-S_cluster_assembly_SufBD"/>
</dbReference>
<evidence type="ECO:0000313" key="2">
    <source>
        <dbReference type="EMBL" id="KRM55321.1"/>
    </source>
</evidence>
<dbReference type="EMBL" id="AYYO01000024">
    <property type="protein sequence ID" value="KRM55321.1"/>
    <property type="molecule type" value="Genomic_DNA"/>
</dbReference>
<dbReference type="SUPFAM" id="SSF101960">
    <property type="entry name" value="Stabilizer of iron transporter SufD"/>
    <property type="match status" value="1"/>
</dbReference>
<evidence type="ECO:0000313" key="3">
    <source>
        <dbReference type="Proteomes" id="UP000051679"/>
    </source>
</evidence>
<protein>
    <submittedName>
        <fullName evidence="2">Fe-S cluster assembly ABC-type transport system, permease component</fullName>
    </submittedName>
</protein>
<dbReference type="Pfam" id="PF01458">
    <property type="entry name" value="SUFBD_core"/>
    <property type="match status" value="1"/>
</dbReference>
<accession>A0A0R1ZU96</accession>
<dbReference type="PANTHER" id="PTHR43575">
    <property type="entry name" value="PROTEIN ABCI7, CHLOROPLASTIC"/>
    <property type="match status" value="1"/>
</dbReference>
<sequence>MGAKKMQWPLLPKMSWAHLVHPAGSVAGSAPTVAAGVGVTVTSLPELPAPADNLDAALRSLPATRIDVPANWRGTAPITITGDAANSATVLVTVGAGAQVHLRETWRGTNAGQQHLLVLLQLAAGAQVRYDTLDLQSGDVAIYRRAELAEGAELTWHGAVFGDCRGGLQHAVNLVGTGSRAKANLAVLSGNAAKLVATTTVTNYGRHTQGLINQHGVLTDHAQLVLNGIGAIVRGAAGSDAQQENRVLMLSDHALGEANPLLLIDENDVTAGHAASVAAVDAKQLYYLMSRGLSRAVAVRLVVRGFLLSLLPDDLPAADVQQVHQAIAAQLDGGKIFDGK</sequence>
<gene>
    <name evidence="2" type="ORF">FC18_GL001487</name>
</gene>
<comment type="caution">
    <text evidence="2">The sequence shown here is derived from an EMBL/GenBank/DDBJ whole genome shotgun (WGS) entry which is preliminary data.</text>
</comment>
<evidence type="ECO:0000259" key="1">
    <source>
        <dbReference type="Pfam" id="PF01458"/>
    </source>
</evidence>
<organism evidence="2 3">
    <name type="scientific">Lacticaseibacillus sharpeae JCM 1186 = DSM 20505</name>
    <dbReference type="NCBI Taxonomy" id="1291052"/>
    <lineage>
        <taxon>Bacteria</taxon>
        <taxon>Bacillati</taxon>
        <taxon>Bacillota</taxon>
        <taxon>Bacilli</taxon>
        <taxon>Lactobacillales</taxon>
        <taxon>Lactobacillaceae</taxon>
        <taxon>Lacticaseibacillus</taxon>
    </lineage>
</organism>
<dbReference type="GO" id="GO:0016226">
    <property type="term" value="P:iron-sulfur cluster assembly"/>
    <property type="evidence" value="ECO:0007669"/>
    <property type="project" value="InterPro"/>
</dbReference>
<dbReference type="PATRIC" id="fig|1291052.5.peg.1508"/>
<dbReference type="InterPro" id="IPR037284">
    <property type="entry name" value="SUF_FeS_clus_asmbl_SufBD_sf"/>
</dbReference>
<dbReference type="PANTHER" id="PTHR43575:SF1">
    <property type="entry name" value="PROTEIN ABCI7, CHLOROPLASTIC"/>
    <property type="match status" value="1"/>
</dbReference>
<keyword evidence="3" id="KW-1185">Reference proteome</keyword>